<proteinExistence type="predicted"/>
<feature type="chain" id="PRO_5025533328" evidence="1">
    <location>
        <begin position="22"/>
        <end position="123"/>
    </location>
</feature>
<organism evidence="2 3">
    <name type="scientific">Lophiotrema nucula</name>
    <dbReference type="NCBI Taxonomy" id="690887"/>
    <lineage>
        <taxon>Eukaryota</taxon>
        <taxon>Fungi</taxon>
        <taxon>Dikarya</taxon>
        <taxon>Ascomycota</taxon>
        <taxon>Pezizomycotina</taxon>
        <taxon>Dothideomycetes</taxon>
        <taxon>Pleosporomycetidae</taxon>
        <taxon>Pleosporales</taxon>
        <taxon>Lophiotremataceae</taxon>
        <taxon>Lophiotrema</taxon>
    </lineage>
</organism>
<evidence type="ECO:0000313" key="2">
    <source>
        <dbReference type="EMBL" id="KAF2107749.1"/>
    </source>
</evidence>
<dbReference type="AlphaFoldDB" id="A0A6A5YKH3"/>
<name>A0A6A5YKH3_9PLEO</name>
<feature type="signal peptide" evidence="1">
    <location>
        <begin position="1"/>
        <end position="21"/>
    </location>
</feature>
<gene>
    <name evidence="2" type="ORF">BDV96DRAFT_294208</name>
</gene>
<reference evidence="2" key="1">
    <citation type="journal article" date="2020" name="Stud. Mycol.">
        <title>101 Dothideomycetes genomes: a test case for predicting lifestyles and emergence of pathogens.</title>
        <authorList>
            <person name="Haridas S."/>
            <person name="Albert R."/>
            <person name="Binder M."/>
            <person name="Bloem J."/>
            <person name="Labutti K."/>
            <person name="Salamov A."/>
            <person name="Andreopoulos B."/>
            <person name="Baker S."/>
            <person name="Barry K."/>
            <person name="Bills G."/>
            <person name="Bluhm B."/>
            <person name="Cannon C."/>
            <person name="Castanera R."/>
            <person name="Culley D."/>
            <person name="Daum C."/>
            <person name="Ezra D."/>
            <person name="Gonzalez J."/>
            <person name="Henrissat B."/>
            <person name="Kuo A."/>
            <person name="Liang C."/>
            <person name="Lipzen A."/>
            <person name="Lutzoni F."/>
            <person name="Magnuson J."/>
            <person name="Mondo S."/>
            <person name="Nolan M."/>
            <person name="Ohm R."/>
            <person name="Pangilinan J."/>
            <person name="Park H.-J."/>
            <person name="Ramirez L."/>
            <person name="Alfaro M."/>
            <person name="Sun H."/>
            <person name="Tritt A."/>
            <person name="Yoshinaga Y."/>
            <person name="Zwiers L.-H."/>
            <person name="Turgeon B."/>
            <person name="Goodwin S."/>
            <person name="Spatafora J."/>
            <person name="Crous P."/>
            <person name="Grigoriev I."/>
        </authorList>
    </citation>
    <scope>NUCLEOTIDE SEQUENCE</scope>
    <source>
        <strain evidence="2">CBS 627.86</strain>
    </source>
</reference>
<protein>
    <submittedName>
        <fullName evidence="2">Uncharacterized protein</fullName>
    </submittedName>
</protein>
<keyword evidence="1" id="KW-0732">Signal</keyword>
<dbReference type="EMBL" id="ML977352">
    <property type="protein sequence ID" value="KAF2107749.1"/>
    <property type="molecule type" value="Genomic_DNA"/>
</dbReference>
<keyword evidence="3" id="KW-1185">Reference proteome</keyword>
<evidence type="ECO:0000313" key="3">
    <source>
        <dbReference type="Proteomes" id="UP000799770"/>
    </source>
</evidence>
<sequence length="123" mass="12978">MHLSTTSILTYLTALLTLTLGAGSALIAEHDGALVLATSVLPIIATTEQDVATALFCTGPNFSGDCHHCALGVHDCGTFLPNFPVVGSFRPDVGFACTLYGYVSSDAMDMERLVVVRRGEVRC</sequence>
<evidence type="ECO:0000256" key="1">
    <source>
        <dbReference type="SAM" id="SignalP"/>
    </source>
</evidence>
<accession>A0A6A5YKH3</accession>
<dbReference type="Proteomes" id="UP000799770">
    <property type="component" value="Unassembled WGS sequence"/>
</dbReference>